<gene>
    <name evidence="3" type="ORF">AW0309160_01369</name>
</gene>
<reference evidence="3" key="1">
    <citation type="submission" date="2019-09" db="EMBL/GenBank/DDBJ databases">
        <authorList>
            <person name="Hjerde E."/>
        </authorList>
    </citation>
    <scope>NUCLEOTIDE SEQUENCE</scope>
    <source>
        <strain evidence="3">06/09/160</strain>
    </source>
</reference>
<sequence length="606" mass="68174">MKNCDYEDHLEIGDTVLASFDYKLIPIDVIESNNHHILLKQASIFKDEGDLESAKLCHLIGSICSMMLTPSSINTPYESYMVFESKRTPNLDDITLDDLSILVKVLPNICNQSLKARLTDILWLLSKPRNIEHARLAIDCYMSFKIDHETWKMGIDVYYERAVRLAIQIRGGAGERLNAIESSLIDALDSLNDESQFMYLWLARFLDEFGLADNLSEKIATESFDIGKTLLSKFNYHGARSYFEFSANKFKKLGDDSAWVTALVSIAESWESEGDQRSSGSNMVAGTFYENGVQSYRRIPMKFRQDNQVDEKVSALRLKIKSSGVRALDEMAVVKIPGVDVSEIVEASKKHVMGKAKVELAFLHLCGVSQPINKDDALKSAKQSLDESQLRGLFSSIQLAQDGRVIAKSNQSGSDESNRLRDEAIRNLDFMLNIKVNAQIIPALQILLEEHRVSYETLRVLCLEAPIVPESRERLFAKALYAGFEFDFSSAVHLLTPQIEHLVRTILKDSDVHTTTLNADGIDMECGLSTLLDKPEAADIIDENLLFELQVMLADQKGPNLRNDVAHGLLNDSSSASFASVYIWWRMFKLVITSLYRPNEEASKDT</sequence>
<dbReference type="Pfam" id="PF13910">
    <property type="entry name" value="DUF4209"/>
    <property type="match status" value="1"/>
</dbReference>
<dbReference type="AlphaFoldDB" id="A0A5Q4YXU9"/>
<protein>
    <submittedName>
        <fullName evidence="3">Uncharacterized protein</fullName>
    </submittedName>
</protein>
<feature type="domain" description="DUF7380" evidence="2">
    <location>
        <begin position="39"/>
        <end position="175"/>
    </location>
</feature>
<dbReference type="EMBL" id="LR721750">
    <property type="protein sequence ID" value="VVV03986.1"/>
    <property type="molecule type" value="Genomic_DNA"/>
</dbReference>
<dbReference type="InterPro" id="IPR025209">
    <property type="entry name" value="DUF4209"/>
</dbReference>
<proteinExistence type="predicted"/>
<evidence type="ECO:0000313" key="3">
    <source>
        <dbReference type="EMBL" id="VVV03986.1"/>
    </source>
</evidence>
<dbReference type="Pfam" id="PF24098">
    <property type="entry name" value="DUF7380"/>
    <property type="match status" value="1"/>
</dbReference>
<feature type="domain" description="DUF4209" evidence="1">
    <location>
        <begin position="499"/>
        <end position="589"/>
    </location>
</feature>
<evidence type="ECO:0000259" key="1">
    <source>
        <dbReference type="Pfam" id="PF13910"/>
    </source>
</evidence>
<evidence type="ECO:0000259" key="2">
    <source>
        <dbReference type="Pfam" id="PF24098"/>
    </source>
</evidence>
<dbReference type="InterPro" id="IPR055804">
    <property type="entry name" value="DUF7380"/>
</dbReference>
<accession>A0A5Q4YXU9</accession>
<name>A0A5Q4YXU9_9GAMM</name>
<organism evidence="3">
    <name type="scientific">Aliivibrio wodanis</name>
    <dbReference type="NCBI Taxonomy" id="80852"/>
    <lineage>
        <taxon>Bacteria</taxon>
        <taxon>Pseudomonadati</taxon>
        <taxon>Pseudomonadota</taxon>
        <taxon>Gammaproteobacteria</taxon>
        <taxon>Vibrionales</taxon>
        <taxon>Vibrionaceae</taxon>
        <taxon>Aliivibrio</taxon>
    </lineage>
</organism>